<feature type="region of interest" description="Disordered" evidence="1">
    <location>
        <begin position="1"/>
        <end position="102"/>
    </location>
</feature>
<dbReference type="Proteomes" id="UP000009183">
    <property type="component" value="Chromosome 1"/>
</dbReference>
<organism evidence="2 3">
    <name type="scientific">Vitis vinifera</name>
    <name type="common">Grape</name>
    <dbReference type="NCBI Taxonomy" id="29760"/>
    <lineage>
        <taxon>Eukaryota</taxon>
        <taxon>Viridiplantae</taxon>
        <taxon>Streptophyta</taxon>
        <taxon>Embryophyta</taxon>
        <taxon>Tracheophyta</taxon>
        <taxon>Spermatophyta</taxon>
        <taxon>Magnoliopsida</taxon>
        <taxon>eudicotyledons</taxon>
        <taxon>Gunneridae</taxon>
        <taxon>Pentapetalae</taxon>
        <taxon>rosids</taxon>
        <taxon>Vitales</taxon>
        <taxon>Vitaceae</taxon>
        <taxon>Viteae</taxon>
        <taxon>Vitis</taxon>
    </lineage>
</organism>
<dbReference type="STRING" id="29760.F6HFS8"/>
<dbReference type="eggNOG" id="ENOG502T2RV">
    <property type="taxonomic scope" value="Eukaryota"/>
</dbReference>
<evidence type="ECO:0000256" key="1">
    <source>
        <dbReference type="SAM" id="MobiDB-lite"/>
    </source>
</evidence>
<protein>
    <submittedName>
        <fullName evidence="2">Uncharacterized protein</fullName>
    </submittedName>
</protein>
<gene>
    <name evidence="2" type="ordered locus">VIT_01s0011g01810</name>
</gene>
<dbReference type="PaxDb" id="29760-VIT_01s0011g01810.t01"/>
<reference evidence="3" key="1">
    <citation type="journal article" date="2007" name="Nature">
        <title>The grapevine genome sequence suggests ancestral hexaploidization in major angiosperm phyla.</title>
        <authorList>
            <consortium name="The French-Italian Public Consortium for Grapevine Genome Characterization."/>
            <person name="Jaillon O."/>
            <person name="Aury J.-M."/>
            <person name="Noel B."/>
            <person name="Policriti A."/>
            <person name="Clepet C."/>
            <person name="Casagrande A."/>
            <person name="Choisne N."/>
            <person name="Aubourg S."/>
            <person name="Vitulo N."/>
            <person name="Jubin C."/>
            <person name="Vezzi A."/>
            <person name="Legeai F."/>
            <person name="Hugueney P."/>
            <person name="Dasilva C."/>
            <person name="Horner D."/>
            <person name="Mica E."/>
            <person name="Jublot D."/>
            <person name="Poulain J."/>
            <person name="Bruyere C."/>
            <person name="Billault A."/>
            <person name="Segurens B."/>
            <person name="Gouyvenoux M."/>
            <person name="Ugarte E."/>
            <person name="Cattonaro F."/>
            <person name="Anthouard V."/>
            <person name="Vico V."/>
            <person name="Del Fabbro C."/>
            <person name="Alaux M."/>
            <person name="Di Gaspero G."/>
            <person name="Dumas V."/>
            <person name="Felice N."/>
            <person name="Paillard S."/>
            <person name="Juman I."/>
            <person name="Moroldo M."/>
            <person name="Scalabrin S."/>
            <person name="Canaguier A."/>
            <person name="Le Clainche I."/>
            <person name="Malacrida G."/>
            <person name="Durand E."/>
            <person name="Pesole G."/>
            <person name="Laucou V."/>
            <person name="Chatelet P."/>
            <person name="Merdinoglu D."/>
            <person name="Delledonne M."/>
            <person name="Pezzotti M."/>
            <person name="Lecharny A."/>
            <person name="Scarpelli C."/>
            <person name="Artiguenave F."/>
            <person name="Pe M.E."/>
            <person name="Valle G."/>
            <person name="Morgante M."/>
            <person name="Caboche M."/>
            <person name="Adam-Blondon A.-F."/>
            <person name="Weissenbach J."/>
            <person name="Quetier F."/>
            <person name="Wincker P."/>
        </authorList>
    </citation>
    <scope>NUCLEOTIDE SEQUENCE [LARGE SCALE GENOMIC DNA]</scope>
    <source>
        <strain evidence="3">cv. Pinot noir / PN40024</strain>
    </source>
</reference>
<dbReference type="PANTHER" id="PTHR35584:SF1">
    <property type="entry name" value="EF-HAND DOMAIN-CONTAINING PROTEIN"/>
    <property type="match status" value="1"/>
</dbReference>
<dbReference type="InParanoid" id="F6HFS8"/>
<feature type="compositionally biased region" description="Pro residues" evidence="1">
    <location>
        <begin position="12"/>
        <end position="53"/>
    </location>
</feature>
<proteinExistence type="predicted"/>
<accession>F6HFS8</accession>
<evidence type="ECO:0000313" key="2">
    <source>
        <dbReference type="EMBL" id="CCB51009.1"/>
    </source>
</evidence>
<evidence type="ECO:0000313" key="3">
    <source>
        <dbReference type="Proteomes" id="UP000009183"/>
    </source>
</evidence>
<dbReference type="AlphaFoldDB" id="F6HFS8"/>
<keyword evidence="3" id="KW-1185">Reference proteome</keyword>
<sequence length="164" mass="18442">MTQHGHHQGPVVYPPPSAPYPPPGQPPSAAYPPPHSVVYPPPRPPRSYPPPVQGYPQAQYVAPPPVAYPMKNGHQPPPPPARSNHRGSGFCRGWPRSNERRPKERIRLDMMLCFVANTPSHSSKERGLNPMNNFVLQHYRIIFPLGGKVRNCIIHPLLKSKKWK</sequence>
<dbReference type="HOGENOM" id="CLU_1621948_0_0_1"/>
<dbReference type="EMBL" id="FN595752">
    <property type="protein sequence ID" value="CCB51009.1"/>
    <property type="molecule type" value="Genomic_DNA"/>
</dbReference>
<name>F6HFS8_VITVI</name>
<dbReference type="PANTHER" id="PTHR35584">
    <property type="entry name" value="FLAGELLAR ASSOCIATED PROTEIN"/>
    <property type="match status" value="1"/>
</dbReference>